<organism evidence="1">
    <name type="scientific">Campylobacter jejuni</name>
    <dbReference type="NCBI Taxonomy" id="197"/>
    <lineage>
        <taxon>Bacteria</taxon>
        <taxon>Pseudomonadati</taxon>
        <taxon>Campylobacterota</taxon>
        <taxon>Epsilonproteobacteria</taxon>
        <taxon>Campylobacterales</taxon>
        <taxon>Campylobacteraceae</taxon>
        <taxon>Campylobacter</taxon>
    </lineage>
</organism>
<proteinExistence type="predicted"/>
<accession>Q6EB67</accession>
<reference evidence="1" key="1">
    <citation type="journal article" date="2004" name="J. Bacteriol.">
        <title>Identification of Campylobacter jejuni ATCC 43431-specific genes by whole microbial genome comparisons.</title>
        <authorList>
            <person name="Poly F."/>
            <person name="Threadgill D."/>
            <person name="Stintzi A."/>
        </authorList>
    </citation>
    <scope>NUCLEOTIDE SEQUENCE</scope>
    <source>
        <strain evidence="1">TGH 9011</strain>
    </source>
</reference>
<protein>
    <submittedName>
        <fullName evidence="1">Tgh063</fullName>
    </submittedName>
</protein>
<dbReference type="EMBL" id="AY501948">
    <property type="protein sequence ID" value="AAS99018.1"/>
    <property type="molecule type" value="Genomic_DNA"/>
</dbReference>
<sequence length="101" mass="12188">MKKLSLMSGLKTILSIKAVVMNNKQALEYLKSELCFIFNTRFRYFDFEIFNLLEKKIQILQKLPDFEREIKELLVILESNKKLFLKKNTFIKKEQKRQILL</sequence>
<name>Q6EB67_CAMJU</name>
<evidence type="ECO:0000313" key="1">
    <source>
        <dbReference type="EMBL" id="AAS99018.1"/>
    </source>
</evidence>
<dbReference type="AlphaFoldDB" id="Q6EB67"/>